<accession>A0AAJ0FAI6</accession>
<name>A0AAJ0FAI6_9PEZI</name>
<protein>
    <submittedName>
        <fullName evidence="1">Uncharacterized protein</fullName>
    </submittedName>
</protein>
<sequence length="409" mass="45166">MPEASQSSSTVQPLAVVALDTSDLPAEQRRDLEIRRNGRLIEFVDTLTDHILALEFDRIAVVPLFAIGQDGKCDVQLACGGQKTATYRLRDRKAASRLLQVFTGFCLVDYFRPAACSIVYEGGFWIFGHNGALKGRGELHLFQHQSYRSTGTASVPVTASGSASYLAPETGAQRRDSGIPASYLAPQIGGVQRRDSGIPRRSSTFSIRSAPPVINEPIINSELPKPLLLALLEAEEDQHIMLQINILDLDLKKPKLVDERRLDLKPKGRVECLAVSGSELSKWDMGAMMRQDKPAGTKELKCSNLSLAFASAESRENFIKRIVYLQVKYYEAINQRFRPPGSLSPTPSSRSLLPRLDRTSDRAWQDFWQDLQAPTEEWGWVLDGDRSNLGSSYVTASSIGWSNVAAGGL</sequence>
<dbReference type="AlphaFoldDB" id="A0AAJ0FAI6"/>
<evidence type="ECO:0000313" key="2">
    <source>
        <dbReference type="Proteomes" id="UP001239445"/>
    </source>
</evidence>
<gene>
    <name evidence="1" type="ORF">QBC47DRAFT_185070</name>
</gene>
<organism evidence="1 2">
    <name type="scientific">Echria macrotheca</name>
    <dbReference type="NCBI Taxonomy" id="438768"/>
    <lineage>
        <taxon>Eukaryota</taxon>
        <taxon>Fungi</taxon>
        <taxon>Dikarya</taxon>
        <taxon>Ascomycota</taxon>
        <taxon>Pezizomycotina</taxon>
        <taxon>Sordariomycetes</taxon>
        <taxon>Sordariomycetidae</taxon>
        <taxon>Sordariales</taxon>
        <taxon>Schizotheciaceae</taxon>
        <taxon>Echria</taxon>
    </lineage>
</organism>
<comment type="caution">
    <text evidence="1">The sequence shown here is derived from an EMBL/GenBank/DDBJ whole genome shotgun (WGS) entry which is preliminary data.</text>
</comment>
<keyword evidence="2" id="KW-1185">Reference proteome</keyword>
<proteinExistence type="predicted"/>
<dbReference type="EMBL" id="MU839832">
    <property type="protein sequence ID" value="KAK1756358.1"/>
    <property type="molecule type" value="Genomic_DNA"/>
</dbReference>
<reference evidence="1" key="1">
    <citation type="submission" date="2023-06" db="EMBL/GenBank/DDBJ databases">
        <title>Genome-scale phylogeny and comparative genomics of the fungal order Sordariales.</title>
        <authorList>
            <consortium name="Lawrence Berkeley National Laboratory"/>
            <person name="Hensen N."/>
            <person name="Bonometti L."/>
            <person name="Westerberg I."/>
            <person name="Brannstrom I.O."/>
            <person name="Guillou S."/>
            <person name="Cros-Aarteil S."/>
            <person name="Calhoun S."/>
            <person name="Haridas S."/>
            <person name="Kuo A."/>
            <person name="Mondo S."/>
            <person name="Pangilinan J."/>
            <person name="Riley R."/>
            <person name="Labutti K."/>
            <person name="Andreopoulos B."/>
            <person name="Lipzen A."/>
            <person name="Chen C."/>
            <person name="Yanf M."/>
            <person name="Daum C."/>
            <person name="Ng V."/>
            <person name="Clum A."/>
            <person name="Steindorff A."/>
            <person name="Ohm R."/>
            <person name="Martin F."/>
            <person name="Silar P."/>
            <person name="Natvig D."/>
            <person name="Lalanne C."/>
            <person name="Gautier V."/>
            <person name="Ament-Velasquez S.L."/>
            <person name="Kruys A."/>
            <person name="Hutchinson M.I."/>
            <person name="Powell A.J."/>
            <person name="Barry K."/>
            <person name="Miller A.N."/>
            <person name="Grigoriev I.V."/>
            <person name="Debuchy R."/>
            <person name="Gladieux P."/>
            <person name="Thoren M.H."/>
            <person name="Johannesson H."/>
        </authorList>
    </citation>
    <scope>NUCLEOTIDE SEQUENCE</scope>
    <source>
        <strain evidence="1">PSN4</strain>
    </source>
</reference>
<evidence type="ECO:0000313" key="1">
    <source>
        <dbReference type="EMBL" id="KAK1756358.1"/>
    </source>
</evidence>
<dbReference type="Proteomes" id="UP001239445">
    <property type="component" value="Unassembled WGS sequence"/>
</dbReference>